<dbReference type="RefSeq" id="WP_204717275.1">
    <property type="nucleotide sequence ID" value="NZ_JAFFGU010000001.1"/>
</dbReference>
<name>A0AAW4FZN7_GORRU</name>
<feature type="transmembrane region" description="Helical" evidence="1">
    <location>
        <begin position="220"/>
        <end position="237"/>
    </location>
</feature>
<keyword evidence="1" id="KW-0812">Transmembrane</keyword>
<feature type="transmembrane region" description="Helical" evidence="1">
    <location>
        <begin position="186"/>
        <end position="208"/>
    </location>
</feature>
<keyword evidence="1" id="KW-0472">Membrane</keyword>
<dbReference type="EMBL" id="JAFFGU010000001">
    <property type="protein sequence ID" value="MBM7276593.1"/>
    <property type="molecule type" value="Genomic_DNA"/>
</dbReference>
<accession>A0AAW4FZN7</accession>
<keyword evidence="1" id="KW-1133">Transmembrane helix</keyword>
<reference evidence="2" key="1">
    <citation type="submission" date="2021-02" db="EMBL/GenBank/DDBJ databases">
        <title>Taxonomy, biology and ecology of Rhodococcus bacteria occurring in California pistachio and other woody hosts as revealed by genome sequence analyses.</title>
        <authorList>
            <person name="Riely B."/>
            <person name="Gai Y."/>
        </authorList>
    </citation>
    <scope>NUCLEOTIDE SEQUENCE</scope>
    <source>
        <strain evidence="2">BP-295</strain>
    </source>
</reference>
<dbReference type="AlphaFoldDB" id="A0AAW4FZN7"/>
<gene>
    <name evidence="2" type="ORF">JTZ10_02380</name>
</gene>
<dbReference type="Proteomes" id="UP001195196">
    <property type="component" value="Unassembled WGS sequence"/>
</dbReference>
<dbReference type="Pfam" id="PF07087">
    <property type="entry name" value="DUF1353"/>
    <property type="match status" value="1"/>
</dbReference>
<sequence length="280" mass="31334">MDETAPANAGVDTTADARWVPWRVAPFSGFEIDDPTGRGSVRMIQVDDRQFLVLNTFRYSNRGVEEDLTHRLIRGGMTAERARAAVDEARTFVPREDNPTDLASVPRFMRWFEDSYGRHTLAAMIHDELITDTVNSGALQSDTLSDRFFREMMRTSGVPWLKRWLMWSAVALRTRWVAGGYRRLSIVLWLLLSIVGITATIGSAGALLFDWPWSVSSPGWSLAVALLMVFIAAPLWGRQWAASLIAAVGALWLVPAAAVTGLAWLVYRVLEAIARTLRLR</sequence>
<evidence type="ECO:0000313" key="3">
    <source>
        <dbReference type="Proteomes" id="UP001195196"/>
    </source>
</evidence>
<comment type="caution">
    <text evidence="2">The sequence shown here is derived from an EMBL/GenBank/DDBJ whole genome shotgun (WGS) entry which is preliminary data.</text>
</comment>
<feature type="transmembrane region" description="Helical" evidence="1">
    <location>
        <begin position="244"/>
        <end position="267"/>
    </location>
</feature>
<proteinExistence type="predicted"/>
<evidence type="ECO:0000313" key="2">
    <source>
        <dbReference type="EMBL" id="MBM7276593.1"/>
    </source>
</evidence>
<protein>
    <submittedName>
        <fullName evidence="2">DUF1353 domain-containing protein</fullName>
    </submittedName>
</protein>
<dbReference type="InterPro" id="IPR010767">
    <property type="entry name" value="Phage_CGC-2007_Cje0229"/>
</dbReference>
<evidence type="ECO:0000256" key="1">
    <source>
        <dbReference type="SAM" id="Phobius"/>
    </source>
</evidence>
<organism evidence="2 3">
    <name type="scientific">Gordonia rubripertincta</name>
    <name type="common">Rhodococcus corallinus</name>
    <dbReference type="NCBI Taxonomy" id="36822"/>
    <lineage>
        <taxon>Bacteria</taxon>
        <taxon>Bacillati</taxon>
        <taxon>Actinomycetota</taxon>
        <taxon>Actinomycetes</taxon>
        <taxon>Mycobacteriales</taxon>
        <taxon>Gordoniaceae</taxon>
        <taxon>Gordonia</taxon>
    </lineage>
</organism>